<evidence type="ECO:0000256" key="2">
    <source>
        <dbReference type="ARBA" id="ARBA00023242"/>
    </source>
</evidence>
<feature type="compositionally biased region" description="Polar residues" evidence="3">
    <location>
        <begin position="157"/>
        <end position="168"/>
    </location>
</feature>
<reference evidence="6" key="1">
    <citation type="submission" date="2022-11" db="UniProtKB">
        <authorList>
            <consortium name="WormBaseParasite"/>
        </authorList>
    </citation>
    <scope>IDENTIFICATION</scope>
</reference>
<dbReference type="PROSITE" id="PS50013">
    <property type="entry name" value="CHROMO_2"/>
    <property type="match status" value="1"/>
</dbReference>
<dbReference type="GO" id="GO:0005634">
    <property type="term" value="C:nucleus"/>
    <property type="evidence" value="ECO:0007669"/>
    <property type="project" value="UniProtKB-SubCell"/>
</dbReference>
<feature type="compositionally biased region" description="Basic and acidic residues" evidence="3">
    <location>
        <begin position="142"/>
        <end position="156"/>
    </location>
</feature>
<feature type="compositionally biased region" description="Basic and acidic residues" evidence="3">
    <location>
        <begin position="169"/>
        <end position="188"/>
    </location>
</feature>
<evidence type="ECO:0000259" key="4">
    <source>
        <dbReference type="PROSITE" id="PS50013"/>
    </source>
</evidence>
<keyword evidence="2" id="KW-0539">Nucleus</keyword>
<dbReference type="Pfam" id="PF00385">
    <property type="entry name" value="Chromo"/>
    <property type="match status" value="1"/>
</dbReference>
<comment type="subcellular location">
    <subcellularLocation>
        <location evidence="1">Nucleus</location>
    </subcellularLocation>
</comment>
<keyword evidence="5" id="KW-1185">Reference proteome</keyword>
<evidence type="ECO:0000313" key="5">
    <source>
        <dbReference type="Proteomes" id="UP000887540"/>
    </source>
</evidence>
<dbReference type="Gene3D" id="2.40.50.40">
    <property type="match status" value="1"/>
</dbReference>
<feature type="compositionally biased region" description="Basic and acidic residues" evidence="3">
    <location>
        <begin position="221"/>
        <end position="255"/>
    </location>
</feature>
<dbReference type="InterPro" id="IPR023780">
    <property type="entry name" value="Chromo_domain"/>
</dbReference>
<feature type="compositionally biased region" description="Basic and acidic residues" evidence="3">
    <location>
        <begin position="119"/>
        <end position="129"/>
    </location>
</feature>
<dbReference type="CDD" id="cd00024">
    <property type="entry name" value="CD_CSD"/>
    <property type="match status" value="1"/>
</dbReference>
<feature type="region of interest" description="Disordered" evidence="3">
    <location>
        <begin position="78"/>
        <end position="275"/>
    </location>
</feature>
<dbReference type="PROSITE" id="PS00598">
    <property type="entry name" value="CHROMO_1"/>
    <property type="match status" value="1"/>
</dbReference>
<sequence length="406" mass="47389">MSLKDYEIFDDEVSTQESEENPDSYEVEKILKRRYNSKEKKFEYLLKWKDYDDESNTWEPEEGLNCPDLLEQFKAKMERKNRKKQAGDPDLTGFIVSDEVTDDSEDERPSTSTSKSSKSKKDYMFEHSTGEIVQQRRSLRSKSPDEKKTKKLKIQEESNLSQQVILSTEENHNRSEEKLRETKRVKIMDEEEHSESAINKKVSHDFSNTRSPPKKVVNSRHRSESSEKVGSGPKKDKEKEEHAKTVKKRNEDAKRTTTKKSNSSEPNPPIVALSPTLPIMLQTKERQSEKISSNLSDTNEIVSELYKANENDWTEANTFNVTYDNYGIPSELKYITKSEENGFTRGLEVDFVYDLIKKSEDLFAIVKFKNCTIGELIEYNLVREHALNALNDYYMRRMEKLFEEKC</sequence>
<evidence type="ECO:0000256" key="1">
    <source>
        <dbReference type="ARBA" id="ARBA00004123"/>
    </source>
</evidence>
<dbReference type="PRINTS" id="PR00504">
    <property type="entry name" value="CHROMODOMAIN"/>
</dbReference>
<dbReference type="InterPro" id="IPR017984">
    <property type="entry name" value="Chromo_dom_subgr"/>
</dbReference>
<evidence type="ECO:0000313" key="6">
    <source>
        <dbReference type="WBParaSite" id="ACRNAN_scaffold5615.g13931.t1"/>
    </source>
</evidence>
<dbReference type="WBParaSite" id="ACRNAN_scaffold5615.g13931.t1">
    <property type="protein sequence ID" value="ACRNAN_scaffold5615.g13931.t1"/>
    <property type="gene ID" value="ACRNAN_scaffold5615.g13931"/>
</dbReference>
<proteinExistence type="predicted"/>
<dbReference type="InterPro" id="IPR023779">
    <property type="entry name" value="Chromodomain_CS"/>
</dbReference>
<name>A0A914E5H6_9BILA</name>
<dbReference type="SUPFAM" id="SSF54160">
    <property type="entry name" value="Chromo domain-like"/>
    <property type="match status" value="2"/>
</dbReference>
<dbReference type="InterPro" id="IPR016197">
    <property type="entry name" value="Chromo-like_dom_sf"/>
</dbReference>
<organism evidence="5 6">
    <name type="scientific">Acrobeloides nanus</name>
    <dbReference type="NCBI Taxonomy" id="290746"/>
    <lineage>
        <taxon>Eukaryota</taxon>
        <taxon>Metazoa</taxon>
        <taxon>Ecdysozoa</taxon>
        <taxon>Nematoda</taxon>
        <taxon>Chromadorea</taxon>
        <taxon>Rhabditida</taxon>
        <taxon>Tylenchina</taxon>
        <taxon>Cephalobomorpha</taxon>
        <taxon>Cephaloboidea</taxon>
        <taxon>Cephalobidae</taxon>
        <taxon>Acrobeloides</taxon>
    </lineage>
</organism>
<dbReference type="SMART" id="SM00298">
    <property type="entry name" value="CHROMO"/>
    <property type="match status" value="1"/>
</dbReference>
<feature type="region of interest" description="Disordered" evidence="3">
    <location>
        <begin position="1"/>
        <end position="24"/>
    </location>
</feature>
<dbReference type="PANTHER" id="PTHR22812">
    <property type="entry name" value="CHROMOBOX PROTEIN"/>
    <property type="match status" value="1"/>
</dbReference>
<evidence type="ECO:0000256" key="3">
    <source>
        <dbReference type="SAM" id="MobiDB-lite"/>
    </source>
</evidence>
<accession>A0A914E5H6</accession>
<protein>
    <submittedName>
        <fullName evidence="6">Chromo domain-containing protein</fullName>
    </submittedName>
</protein>
<dbReference type="InterPro" id="IPR051219">
    <property type="entry name" value="Heterochromatin_chromo-domain"/>
</dbReference>
<feature type="compositionally biased region" description="Acidic residues" evidence="3">
    <location>
        <begin position="8"/>
        <end position="24"/>
    </location>
</feature>
<feature type="domain" description="Chromo" evidence="4">
    <location>
        <begin position="25"/>
        <end position="85"/>
    </location>
</feature>
<dbReference type="InterPro" id="IPR000953">
    <property type="entry name" value="Chromo/chromo_shadow_dom"/>
</dbReference>
<dbReference type="Proteomes" id="UP000887540">
    <property type="component" value="Unplaced"/>
</dbReference>
<dbReference type="AlphaFoldDB" id="A0A914E5H6"/>